<dbReference type="EMBL" id="JARJCW010000034">
    <property type="protein sequence ID" value="KAJ7208377.1"/>
    <property type="molecule type" value="Genomic_DNA"/>
</dbReference>
<feature type="non-terminal residue" evidence="1">
    <location>
        <position position="1"/>
    </location>
</feature>
<gene>
    <name evidence="1" type="ORF">GGX14DRAFT_300272</name>
</gene>
<organism evidence="1 2">
    <name type="scientific">Mycena pura</name>
    <dbReference type="NCBI Taxonomy" id="153505"/>
    <lineage>
        <taxon>Eukaryota</taxon>
        <taxon>Fungi</taxon>
        <taxon>Dikarya</taxon>
        <taxon>Basidiomycota</taxon>
        <taxon>Agaricomycotina</taxon>
        <taxon>Agaricomycetes</taxon>
        <taxon>Agaricomycetidae</taxon>
        <taxon>Agaricales</taxon>
        <taxon>Marasmiineae</taxon>
        <taxon>Mycenaceae</taxon>
        <taxon>Mycena</taxon>
    </lineage>
</organism>
<dbReference type="AlphaFoldDB" id="A0AAD6VFR4"/>
<name>A0AAD6VFR4_9AGAR</name>
<reference evidence="1" key="1">
    <citation type="submission" date="2023-03" db="EMBL/GenBank/DDBJ databases">
        <title>Massive genome expansion in bonnet fungi (Mycena s.s.) driven by repeated elements and novel gene families across ecological guilds.</title>
        <authorList>
            <consortium name="Lawrence Berkeley National Laboratory"/>
            <person name="Harder C.B."/>
            <person name="Miyauchi S."/>
            <person name="Viragh M."/>
            <person name="Kuo A."/>
            <person name="Thoen E."/>
            <person name="Andreopoulos B."/>
            <person name="Lu D."/>
            <person name="Skrede I."/>
            <person name="Drula E."/>
            <person name="Henrissat B."/>
            <person name="Morin E."/>
            <person name="Kohler A."/>
            <person name="Barry K."/>
            <person name="LaButti K."/>
            <person name="Morin E."/>
            <person name="Salamov A."/>
            <person name="Lipzen A."/>
            <person name="Mereny Z."/>
            <person name="Hegedus B."/>
            <person name="Baldrian P."/>
            <person name="Stursova M."/>
            <person name="Weitz H."/>
            <person name="Taylor A."/>
            <person name="Grigoriev I.V."/>
            <person name="Nagy L.G."/>
            <person name="Martin F."/>
            <person name="Kauserud H."/>
        </authorList>
    </citation>
    <scope>NUCLEOTIDE SEQUENCE</scope>
    <source>
        <strain evidence="1">9144</strain>
    </source>
</reference>
<feature type="non-terminal residue" evidence="1">
    <location>
        <position position="127"/>
    </location>
</feature>
<protein>
    <submittedName>
        <fullName evidence="1">Uncharacterized protein</fullName>
    </submittedName>
</protein>
<dbReference type="Proteomes" id="UP001219525">
    <property type="component" value="Unassembled WGS sequence"/>
</dbReference>
<comment type="caution">
    <text evidence="1">The sequence shown here is derived from an EMBL/GenBank/DDBJ whole genome shotgun (WGS) entry which is preliminary data.</text>
</comment>
<sequence>CFLCEAANSEGELEAGHGHTCLTCNMPLNLEKPPSVLNHMGSHIINENGINLAEQPCGLCGRPSPMCYFVLRRTAGSSSLSVDLKASRGCPHLKKFSLTAAGQSTATSPCSNTLLRCPECDRVQQSI</sequence>
<evidence type="ECO:0000313" key="2">
    <source>
        <dbReference type="Proteomes" id="UP001219525"/>
    </source>
</evidence>
<keyword evidence="2" id="KW-1185">Reference proteome</keyword>
<proteinExistence type="predicted"/>
<accession>A0AAD6VFR4</accession>
<evidence type="ECO:0000313" key="1">
    <source>
        <dbReference type="EMBL" id="KAJ7208377.1"/>
    </source>
</evidence>